<dbReference type="InterPro" id="IPR023058">
    <property type="entry name" value="PPIase_PpiC_CS"/>
</dbReference>
<dbReference type="InterPro" id="IPR027304">
    <property type="entry name" value="Trigger_fact/SurA_dom_sf"/>
</dbReference>
<dbReference type="InterPro" id="IPR050245">
    <property type="entry name" value="PrsA_foldase"/>
</dbReference>
<reference evidence="8 9" key="1">
    <citation type="submission" date="2016-10" db="EMBL/GenBank/DDBJ databases">
        <title>Marinobacter salinus sp. nov., a moderately halophilic bacterium isolated from a tidal flat environment.</title>
        <authorList>
            <person name="Park S.-J."/>
        </authorList>
    </citation>
    <scope>NUCLEOTIDE SEQUENCE [LARGE SCALE GENOMIC DNA]</scope>
    <source>
        <strain evidence="8 9">Hb8</strain>
    </source>
</reference>
<dbReference type="EMBL" id="CP017715">
    <property type="protein sequence ID" value="AOY88248.1"/>
    <property type="molecule type" value="Genomic_DNA"/>
</dbReference>
<feature type="transmembrane region" description="Helical" evidence="6">
    <location>
        <begin position="6"/>
        <end position="25"/>
    </location>
</feature>
<evidence type="ECO:0000256" key="3">
    <source>
        <dbReference type="ARBA" id="ARBA00013194"/>
    </source>
</evidence>
<evidence type="ECO:0000256" key="2">
    <source>
        <dbReference type="ARBA" id="ARBA00007656"/>
    </source>
</evidence>
<sequence>MPKQRILIYSSLLTIALAGGAFYAFKQASDIRLADNVVARIGTATITEDQLKAYMAQRNSASNSLEIKQQLLDEMIERKAQIATAIELGLEQDPEVVRALENALIARLRARQLNPALDRIEVSEEDIEGYYEANIVRYTNPAQKRVAIIRFDLAANTPAEEAERVTELAGHVHKLAMSQPDAVRGFGSLAAQYSHDQRSRYVGGDIGWHSARGQNLDPALLSALSELESPGDMAPLVHGSHALYLLKLLDARNEIVTPLNAVASNIRVQLMQKKRMGQETSWLQSTVQQVKPTIINEPALAKLVVTRDEAVASVKPPGLPQ</sequence>
<protein>
    <recommendedName>
        <fullName evidence="3">peptidylprolyl isomerase</fullName>
        <ecNumber evidence="3">5.2.1.8</ecNumber>
    </recommendedName>
</protein>
<keyword evidence="5" id="KW-0413">Isomerase</keyword>
<dbReference type="Gene3D" id="1.10.4030.10">
    <property type="entry name" value="Porin chaperone SurA, peptide-binding domain"/>
    <property type="match status" value="1"/>
</dbReference>
<name>A0A1D9GKT0_9GAMM</name>
<dbReference type="Proteomes" id="UP000177445">
    <property type="component" value="Chromosome"/>
</dbReference>
<proteinExistence type="inferred from homology"/>
<keyword evidence="4 5" id="KW-0697">Rotamase</keyword>
<dbReference type="Pfam" id="PF13145">
    <property type="entry name" value="Rotamase_2"/>
    <property type="match status" value="1"/>
</dbReference>
<feature type="domain" description="PpiC" evidence="7">
    <location>
        <begin position="141"/>
        <end position="250"/>
    </location>
</feature>
<evidence type="ECO:0000256" key="5">
    <source>
        <dbReference type="PROSITE-ProRule" id="PRU00278"/>
    </source>
</evidence>
<dbReference type="EC" id="5.2.1.8" evidence="3"/>
<dbReference type="PANTHER" id="PTHR47245">
    <property type="entry name" value="PEPTIDYLPROLYL ISOMERASE"/>
    <property type="match status" value="1"/>
</dbReference>
<keyword evidence="9" id="KW-1185">Reference proteome</keyword>
<dbReference type="PANTHER" id="PTHR47245:SF2">
    <property type="entry name" value="PEPTIDYL-PROLYL CIS-TRANS ISOMERASE HP_0175-RELATED"/>
    <property type="match status" value="1"/>
</dbReference>
<evidence type="ECO:0000256" key="6">
    <source>
        <dbReference type="SAM" id="Phobius"/>
    </source>
</evidence>
<dbReference type="Gene3D" id="3.10.50.40">
    <property type="match status" value="1"/>
</dbReference>
<dbReference type="GO" id="GO:0003755">
    <property type="term" value="F:peptidyl-prolyl cis-trans isomerase activity"/>
    <property type="evidence" value="ECO:0007669"/>
    <property type="project" value="UniProtKB-KW"/>
</dbReference>
<keyword evidence="6" id="KW-1133">Transmembrane helix</keyword>
<evidence type="ECO:0000256" key="4">
    <source>
        <dbReference type="ARBA" id="ARBA00023110"/>
    </source>
</evidence>
<gene>
    <name evidence="8" type="ORF">BKP64_08775</name>
</gene>
<evidence type="ECO:0000313" key="9">
    <source>
        <dbReference type="Proteomes" id="UP000177445"/>
    </source>
</evidence>
<organism evidence="8 9">
    <name type="scientific">Marinobacter salinus</name>
    <dbReference type="NCBI Taxonomy" id="1874317"/>
    <lineage>
        <taxon>Bacteria</taxon>
        <taxon>Pseudomonadati</taxon>
        <taxon>Pseudomonadota</taxon>
        <taxon>Gammaproteobacteria</taxon>
        <taxon>Pseudomonadales</taxon>
        <taxon>Marinobacteraceae</taxon>
        <taxon>Marinobacter</taxon>
    </lineage>
</organism>
<dbReference type="PROSITE" id="PS50198">
    <property type="entry name" value="PPIC_PPIASE_2"/>
    <property type="match status" value="1"/>
</dbReference>
<dbReference type="PROSITE" id="PS01096">
    <property type="entry name" value="PPIC_PPIASE_1"/>
    <property type="match status" value="1"/>
</dbReference>
<dbReference type="InterPro" id="IPR046357">
    <property type="entry name" value="PPIase_dom_sf"/>
</dbReference>
<dbReference type="SUPFAM" id="SSF54534">
    <property type="entry name" value="FKBP-like"/>
    <property type="match status" value="1"/>
</dbReference>
<dbReference type="RefSeq" id="WP_070968642.1">
    <property type="nucleotide sequence ID" value="NZ_CP017715.1"/>
</dbReference>
<dbReference type="STRING" id="1874317.BKP64_08775"/>
<dbReference type="SUPFAM" id="SSF109998">
    <property type="entry name" value="Triger factor/SurA peptide-binding domain-like"/>
    <property type="match status" value="1"/>
</dbReference>
<dbReference type="InterPro" id="IPR000297">
    <property type="entry name" value="PPIase_PpiC"/>
</dbReference>
<keyword evidence="6" id="KW-0472">Membrane</keyword>
<keyword evidence="6" id="KW-0812">Transmembrane</keyword>
<accession>A0A1D9GKT0</accession>
<evidence type="ECO:0000256" key="1">
    <source>
        <dbReference type="ARBA" id="ARBA00000971"/>
    </source>
</evidence>
<dbReference type="KEGG" id="msq:BKP64_08775"/>
<evidence type="ECO:0000313" key="8">
    <source>
        <dbReference type="EMBL" id="AOY88248.1"/>
    </source>
</evidence>
<dbReference type="OrthoDB" id="9812372at2"/>
<dbReference type="AlphaFoldDB" id="A0A1D9GKT0"/>
<comment type="similarity">
    <text evidence="2">Belongs to the PpiC/parvulin rotamase family.</text>
</comment>
<evidence type="ECO:0000259" key="7">
    <source>
        <dbReference type="PROSITE" id="PS50198"/>
    </source>
</evidence>
<comment type="catalytic activity">
    <reaction evidence="1">
        <text>[protein]-peptidylproline (omega=180) = [protein]-peptidylproline (omega=0)</text>
        <dbReference type="Rhea" id="RHEA:16237"/>
        <dbReference type="Rhea" id="RHEA-COMP:10747"/>
        <dbReference type="Rhea" id="RHEA-COMP:10748"/>
        <dbReference type="ChEBI" id="CHEBI:83833"/>
        <dbReference type="ChEBI" id="CHEBI:83834"/>
        <dbReference type="EC" id="5.2.1.8"/>
    </reaction>
</comment>